<dbReference type="AlphaFoldDB" id="A0A8X6G5T5"/>
<proteinExistence type="predicted"/>
<accession>A0A8X6G5T5</accession>
<protein>
    <submittedName>
        <fullName evidence="1">Uncharacterized protein</fullName>
    </submittedName>
</protein>
<keyword evidence="2" id="KW-1185">Reference proteome</keyword>
<dbReference type="OrthoDB" id="10621200at2759"/>
<reference evidence="1" key="1">
    <citation type="submission" date="2020-07" db="EMBL/GenBank/DDBJ databases">
        <title>Multicomponent nature underlies the extraordinary mechanical properties of spider dragline silk.</title>
        <authorList>
            <person name="Kono N."/>
            <person name="Nakamura H."/>
            <person name="Mori M."/>
            <person name="Yoshida Y."/>
            <person name="Ohtoshi R."/>
            <person name="Malay A.D."/>
            <person name="Moran D.A.P."/>
            <person name="Tomita M."/>
            <person name="Numata K."/>
            <person name="Arakawa K."/>
        </authorList>
    </citation>
    <scope>NUCLEOTIDE SEQUENCE</scope>
</reference>
<comment type="caution">
    <text evidence="1">The sequence shown here is derived from an EMBL/GenBank/DDBJ whole genome shotgun (WGS) entry which is preliminary data.</text>
</comment>
<evidence type="ECO:0000313" key="2">
    <source>
        <dbReference type="Proteomes" id="UP000887116"/>
    </source>
</evidence>
<name>A0A8X6G5T5_TRICU</name>
<evidence type="ECO:0000313" key="1">
    <source>
        <dbReference type="EMBL" id="GFQ97495.1"/>
    </source>
</evidence>
<sequence length="112" mass="13186">MDLYPFLSSSFPMRTHRPLQPKNQISKVRKKIRSTPKVVTSYLVQEKQKYFRCQEKERQRKKEHNSPFSFFPMITVEENIQCIRKRGPLPPPLPISLSSDPGASIHRMFLSL</sequence>
<dbReference type="EMBL" id="BMAO01024752">
    <property type="protein sequence ID" value="GFQ97495.1"/>
    <property type="molecule type" value="Genomic_DNA"/>
</dbReference>
<gene>
    <name evidence="1" type="ORF">TNCT_350671</name>
</gene>
<organism evidence="1 2">
    <name type="scientific">Trichonephila clavata</name>
    <name type="common">Joro spider</name>
    <name type="synonym">Nephila clavata</name>
    <dbReference type="NCBI Taxonomy" id="2740835"/>
    <lineage>
        <taxon>Eukaryota</taxon>
        <taxon>Metazoa</taxon>
        <taxon>Ecdysozoa</taxon>
        <taxon>Arthropoda</taxon>
        <taxon>Chelicerata</taxon>
        <taxon>Arachnida</taxon>
        <taxon>Araneae</taxon>
        <taxon>Araneomorphae</taxon>
        <taxon>Entelegynae</taxon>
        <taxon>Araneoidea</taxon>
        <taxon>Nephilidae</taxon>
        <taxon>Trichonephila</taxon>
    </lineage>
</organism>
<dbReference type="Proteomes" id="UP000887116">
    <property type="component" value="Unassembled WGS sequence"/>
</dbReference>